<name>A0A8S3RXK3_MYTED</name>
<sequence>MVTRIIDKLNDQLKVEESYVVNDRKELCCYRRETLLESLNKLNDQLKKERRLLESLDKLNDQLKSKLCCLEERRLLESLDKLNDQLKVSYDVNDQLKSVEEETVT</sequence>
<organism evidence="2 3">
    <name type="scientific">Mytilus edulis</name>
    <name type="common">Blue mussel</name>
    <dbReference type="NCBI Taxonomy" id="6550"/>
    <lineage>
        <taxon>Eukaryota</taxon>
        <taxon>Metazoa</taxon>
        <taxon>Spiralia</taxon>
        <taxon>Lophotrochozoa</taxon>
        <taxon>Mollusca</taxon>
        <taxon>Bivalvia</taxon>
        <taxon>Autobranchia</taxon>
        <taxon>Pteriomorphia</taxon>
        <taxon>Mytilida</taxon>
        <taxon>Mytiloidea</taxon>
        <taxon>Mytilidae</taxon>
        <taxon>Mytilinae</taxon>
        <taxon>Mytilus</taxon>
    </lineage>
</organism>
<gene>
    <name evidence="2" type="ORF">MEDL_26973</name>
</gene>
<evidence type="ECO:0000313" key="3">
    <source>
        <dbReference type="Proteomes" id="UP000683360"/>
    </source>
</evidence>
<accession>A0A8S3RXK3</accession>
<protein>
    <submittedName>
        <fullName evidence="2">Uncharacterized protein</fullName>
    </submittedName>
</protein>
<keyword evidence="3" id="KW-1185">Reference proteome</keyword>
<feature type="coiled-coil region" evidence="1">
    <location>
        <begin position="32"/>
        <end position="66"/>
    </location>
</feature>
<reference evidence="2" key="1">
    <citation type="submission" date="2021-03" db="EMBL/GenBank/DDBJ databases">
        <authorList>
            <person name="Bekaert M."/>
        </authorList>
    </citation>
    <scope>NUCLEOTIDE SEQUENCE</scope>
</reference>
<dbReference type="AlphaFoldDB" id="A0A8S3RXK3"/>
<keyword evidence="1" id="KW-0175">Coiled coil</keyword>
<evidence type="ECO:0000313" key="2">
    <source>
        <dbReference type="EMBL" id="CAG2213009.1"/>
    </source>
</evidence>
<evidence type="ECO:0000256" key="1">
    <source>
        <dbReference type="SAM" id="Coils"/>
    </source>
</evidence>
<proteinExistence type="predicted"/>
<dbReference type="Proteomes" id="UP000683360">
    <property type="component" value="Unassembled WGS sequence"/>
</dbReference>
<comment type="caution">
    <text evidence="2">The sequence shown here is derived from an EMBL/GenBank/DDBJ whole genome shotgun (WGS) entry which is preliminary data.</text>
</comment>
<dbReference type="EMBL" id="CAJPWZ010001321">
    <property type="protein sequence ID" value="CAG2213009.1"/>
    <property type="molecule type" value="Genomic_DNA"/>
</dbReference>